<protein>
    <submittedName>
        <fullName evidence="4">Twitching motility protein PilT</fullName>
    </submittedName>
</protein>
<evidence type="ECO:0000256" key="2">
    <source>
        <dbReference type="SAM" id="MobiDB-lite"/>
    </source>
</evidence>
<dbReference type="GO" id="GO:0005524">
    <property type="term" value="F:ATP binding"/>
    <property type="evidence" value="ECO:0007669"/>
    <property type="project" value="InterPro"/>
</dbReference>
<dbReference type="Pfam" id="PF00437">
    <property type="entry name" value="T2SSE"/>
    <property type="match status" value="1"/>
</dbReference>
<dbReference type="InterPro" id="IPR003593">
    <property type="entry name" value="AAA+_ATPase"/>
</dbReference>
<gene>
    <name evidence="4" type="ORF">AVDCRST_MAG38-2723</name>
</gene>
<accession>A0A6J4S853</accession>
<dbReference type="PANTHER" id="PTHR30486:SF12">
    <property type="entry name" value="TYPE IV PILUS ATPASE PILU"/>
    <property type="match status" value="1"/>
</dbReference>
<reference evidence="4" key="1">
    <citation type="submission" date="2020-02" db="EMBL/GenBank/DDBJ databases">
        <authorList>
            <person name="Meier V. D."/>
        </authorList>
    </citation>
    <scope>NUCLEOTIDE SEQUENCE</scope>
    <source>
        <strain evidence="4">AVDCRST_MAG38</strain>
    </source>
</reference>
<organism evidence="4">
    <name type="scientific">uncultured Solirubrobacteraceae bacterium</name>
    <dbReference type="NCBI Taxonomy" id="1162706"/>
    <lineage>
        <taxon>Bacteria</taxon>
        <taxon>Bacillati</taxon>
        <taxon>Actinomycetota</taxon>
        <taxon>Thermoleophilia</taxon>
        <taxon>Solirubrobacterales</taxon>
        <taxon>Solirubrobacteraceae</taxon>
        <taxon>environmental samples</taxon>
    </lineage>
</organism>
<feature type="region of interest" description="Disordered" evidence="2">
    <location>
        <begin position="378"/>
        <end position="433"/>
    </location>
</feature>
<dbReference type="EMBL" id="CADCVJ010000222">
    <property type="protein sequence ID" value="CAA9492404.1"/>
    <property type="molecule type" value="Genomic_DNA"/>
</dbReference>
<dbReference type="SUPFAM" id="SSF52540">
    <property type="entry name" value="P-loop containing nucleoside triphosphate hydrolases"/>
    <property type="match status" value="1"/>
</dbReference>
<dbReference type="CDD" id="cd01131">
    <property type="entry name" value="PilT"/>
    <property type="match status" value="1"/>
</dbReference>
<dbReference type="Gene3D" id="3.40.50.300">
    <property type="entry name" value="P-loop containing nucleotide triphosphate hydrolases"/>
    <property type="match status" value="1"/>
</dbReference>
<dbReference type="GO" id="GO:0016887">
    <property type="term" value="F:ATP hydrolysis activity"/>
    <property type="evidence" value="ECO:0007669"/>
    <property type="project" value="InterPro"/>
</dbReference>
<name>A0A6J4S853_9ACTN</name>
<comment type="similarity">
    <text evidence="1">Belongs to the GSP E family.</text>
</comment>
<dbReference type="AlphaFoldDB" id="A0A6J4S853"/>
<feature type="compositionally biased region" description="Low complexity" evidence="2">
    <location>
        <begin position="378"/>
        <end position="397"/>
    </location>
</feature>
<evidence type="ECO:0000259" key="3">
    <source>
        <dbReference type="PROSITE" id="PS00662"/>
    </source>
</evidence>
<dbReference type="InterPro" id="IPR027417">
    <property type="entry name" value="P-loop_NTPase"/>
</dbReference>
<evidence type="ECO:0000313" key="4">
    <source>
        <dbReference type="EMBL" id="CAA9492404.1"/>
    </source>
</evidence>
<feature type="domain" description="Bacterial type II secretion system protein E" evidence="3">
    <location>
        <begin position="214"/>
        <end position="228"/>
    </location>
</feature>
<dbReference type="InterPro" id="IPR001482">
    <property type="entry name" value="T2SS/T4SS_dom"/>
</dbReference>
<sequence length="433" mass="46239">MSRTFKTELPAVDDRSVASIDLNDALRHLIEMGGSDLHLKVPSQPLIRLNGELVPIEGSSRLMPEDTEAALAQLLTDPERIAEFEAENEADFAYAVPGVARFRVNAFRQRGAVSLVMRAIPVKIKSIEELSLPPAIRALADEERGLILVTGTTGSGKSTTLAAIIDHINRSQRKHIVTVEDPIEFLHSDRGSIVNQREVGMDTTSFKRALRRVLRQDPDVILIGEMRDEETVQTALSAAETGHLVLSTLHTLDAAEAINRIIDFFPPHHQQQARAMIAGTLKGVVSQRLVPTVDGRGRVACCEILLSTGRVHDMILDPARTGDLTEVIGEGGFYGMQTFDQHLLEHLQSGRITMDAALKAATAPHDFKLMVSAVHGRSGASGSVPPVPSQGFSTGEAPAPPAPAGPPAGQPPIVPAGPPPGTGAPGAPPGFGR</sequence>
<feature type="compositionally biased region" description="Pro residues" evidence="2">
    <location>
        <begin position="398"/>
        <end position="433"/>
    </location>
</feature>
<dbReference type="NCBIfam" id="TIGR01420">
    <property type="entry name" value="pilT_fam"/>
    <property type="match status" value="1"/>
</dbReference>
<proteinExistence type="inferred from homology"/>
<dbReference type="PANTHER" id="PTHR30486">
    <property type="entry name" value="TWITCHING MOTILITY PROTEIN PILT"/>
    <property type="match status" value="1"/>
</dbReference>
<dbReference type="InterPro" id="IPR006321">
    <property type="entry name" value="PilT/PilU"/>
</dbReference>
<dbReference type="Gene3D" id="3.30.450.90">
    <property type="match status" value="1"/>
</dbReference>
<dbReference type="PROSITE" id="PS00662">
    <property type="entry name" value="T2SP_E"/>
    <property type="match status" value="1"/>
</dbReference>
<evidence type="ECO:0000256" key="1">
    <source>
        <dbReference type="ARBA" id="ARBA00006611"/>
    </source>
</evidence>
<dbReference type="InterPro" id="IPR050921">
    <property type="entry name" value="T4SS_GSP_E_ATPase"/>
</dbReference>
<dbReference type="SMART" id="SM00382">
    <property type="entry name" value="AAA"/>
    <property type="match status" value="1"/>
</dbReference>